<gene>
    <name evidence="2" type="ORF">RRG08_025618</name>
</gene>
<accession>A0AAE1CXA9</accession>
<sequence>MAGPLGRGWDSGDVSYGQTPALVTQPFPRSQQGKTMTTGQDYRGRGRFQNRTVRVFETRWVDSEHYCFSQLAVWPCTSRSLFELAVPWSCAEQPGDPVGPHNGDSEAFTITSYPPVGRHDRTNQVCSRWESLREHRALSPLYDLLKVTRPCSELGHKDLSEWSQRYKHADRQGECERGLQINRNLKKNTNKQTDKREMVRNRLFRKAYRPGMNRPQCRKSSGPQRFTMLSYITMPGPDTKGKPNLKEITQRTNSWLFSGHRAILELQSHKQSHVKGLAEPACRTPRSTLGPARRWPAQRTTAKES</sequence>
<dbReference type="EMBL" id="JAWDGP010006345">
    <property type="protein sequence ID" value="KAK3742672.1"/>
    <property type="molecule type" value="Genomic_DNA"/>
</dbReference>
<feature type="region of interest" description="Disordered" evidence="1">
    <location>
        <begin position="20"/>
        <end position="43"/>
    </location>
</feature>
<dbReference type="AlphaFoldDB" id="A0AAE1CXA9"/>
<comment type="caution">
    <text evidence="2">The sequence shown here is derived from an EMBL/GenBank/DDBJ whole genome shotgun (WGS) entry which is preliminary data.</text>
</comment>
<dbReference type="Proteomes" id="UP001283361">
    <property type="component" value="Unassembled WGS sequence"/>
</dbReference>
<protein>
    <submittedName>
        <fullName evidence="2">Uncharacterized protein</fullName>
    </submittedName>
</protein>
<evidence type="ECO:0000256" key="1">
    <source>
        <dbReference type="SAM" id="MobiDB-lite"/>
    </source>
</evidence>
<keyword evidence="3" id="KW-1185">Reference proteome</keyword>
<feature type="compositionally biased region" description="Polar residues" evidence="1">
    <location>
        <begin position="20"/>
        <end position="40"/>
    </location>
</feature>
<name>A0AAE1CXA9_9GAST</name>
<evidence type="ECO:0000313" key="3">
    <source>
        <dbReference type="Proteomes" id="UP001283361"/>
    </source>
</evidence>
<evidence type="ECO:0000313" key="2">
    <source>
        <dbReference type="EMBL" id="KAK3742672.1"/>
    </source>
</evidence>
<proteinExistence type="predicted"/>
<feature type="region of interest" description="Disordered" evidence="1">
    <location>
        <begin position="275"/>
        <end position="305"/>
    </location>
</feature>
<organism evidence="2 3">
    <name type="scientific">Elysia crispata</name>
    <name type="common">lettuce slug</name>
    <dbReference type="NCBI Taxonomy" id="231223"/>
    <lineage>
        <taxon>Eukaryota</taxon>
        <taxon>Metazoa</taxon>
        <taxon>Spiralia</taxon>
        <taxon>Lophotrochozoa</taxon>
        <taxon>Mollusca</taxon>
        <taxon>Gastropoda</taxon>
        <taxon>Heterobranchia</taxon>
        <taxon>Euthyneura</taxon>
        <taxon>Panpulmonata</taxon>
        <taxon>Sacoglossa</taxon>
        <taxon>Placobranchoidea</taxon>
        <taxon>Plakobranchidae</taxon>
        <taxon>Elysia</taxon>
    </lineage>
</organism>
<reference evidence="2" key="1">
    <citation type="journal article" date="2023" name="G3 (Bethesda)">
        <title>A reference genome for the long-term kleptoplast-retaining sea slug Elysia crispata morphotype clarki.</title>
        <authorList>
            <person name="Eastman K.E."/>
            <person name="Pendleton A.L."/>
            <person name="Shaikh M.A."/>
            <person name="Suttiyut T."/>
            <person name="Ogas R."/>
            <person name="Tomko P."/>
            <person name="Gavelis G."/>
            <person name="Widhalm J.R."/>
            <person name="Wisecaver J.H."/>
        </authorList>
    </citation>
    <scope>NUCLEOTIDE SEQUENCE</scope>
    <source>
        <strain evidence="2">ECLA1</strain>
    </source>
</reference>